<feature type="binding site" evidence="18">
    <location>
        <position position="166"/>
    </location>
    <ligand>
        <name>Zn(2+)</name>
        <dbReference type="ChEBI" id="CHEBI:29105"/>
    </ligand>
</feature>
<evidence type="ECO:0000256" key="2">
    <source>
        <dbReference type="ARBA" id="ARBA00001911"/>
    </source>
</evidence>
<dbReference type="GO" id="GO:0009073">
    <property type="term" value="P:aromatic amino acid family biosynthetic process"/>
    <property type="evidence" value="ECO:0007669"/>
    <property type="project" value="UniProtKB-KW"/>
</dbReference>
<dbReference type="InterPro" id="IPR030963">
    <property type="entry name" value="DHQ_synth_fam"/>
</dbReference>
<evidence type="ECO:0000256" key="15">
    <source>
        <dbReference type="ARBA" id="ARBA00023141"/>
    </source>
</evidence>
<keyword evidence="17 18" id="KW-0170">Cobalt</keyword>
<comment type="cofactor">
    <cofactor evidence="18">
        <name>Co(2+)</name>
        <dbReference type="ChEBI" id="CHEBI:48828"/>
    </cofactor>
    <cofactor evidence="18">
        <name>Zn(2+)</name>
        <dbReference type="ChEBI" id="CHEBI:29105"/>
    </cofactor>
    <text evidence="18">Binds 1 divalent metal cation per subunit. Can use either Co(2+) or Zn(2+).</text>
</comment>
<feature type="binding site" evidence="18">
    <location>
        <position position="224"/>
    </location>
    <ligand>
        <name>Zn(2+)</name>
        <dbReference type="ChEBI" id="CHEBI:29105"/>
    </ligand>
</feature>
<dbReference type="PANTHER" id="PTHR43622:SF7">
    <property type="entry name" value="3-DEHYDROQUINATE SYNTHASE, CHLOROPLASTIC"/>
    <property type="match status" value="1"/>
</dbReference>
<keyword evidence="22" id="KW-1185">Reference proteome</keyword>
<comment type="cofactor">
    <cofactor evidence="2 18">
        <name>NAD(+)</name>
        <dbReference type="ChEBI" id="CHEBI:57540"/>
    </cofactor>
</comment>
<comment type="function">
    <text evidence="18">Catalyzes the conversion of 3-deoxy-D-arabino-heptulosonate 7-phosphate (DAHP) to dehydroquinate (DHQ).</text>
</comment>
<evidence type="ECO:0000256" key="3">
    <source>
        <dbReference type="ARBA" id="ARBA00001947"/>
    </source>
</evidence>
<comment type="similarity">
    <text evidence="6 18">Belongs to the sugar phosphate cyclases superfamily. Dehydroquinate synthase family.</text>
</comment>
<accession>A0A845QF53</accession>
<dbReference type="PANTHER" id="PTHR43622">
    <property type="entry name" value="3-DEHYDROQUINATE SYNTHASE"/>
    <property type="match status" value="1"/>
</dbReference>
<evidence type="ECO:0000256" key="1">
    <source>
        <dbReference type="ARBA" id="ARBA00001393"/>
    </source>
</evidence>
<feature type="binding site" evidence="18">
    <location>
        <position position="133"/>
    </location>
    <ligand>
        <name>NAD(+)</name>
        <dbReference type="ChEBI" id="CHEBI:57540"/>
    </ligand>
</feature>
<sequence>MQLEELGYQAKAVVKGNSIVVVTDENVEKLYLNRCMQSLKCEGFDVYSFVVPPGEESKSGMQYLKLMNALAEIPLTRTDALVALGGGVVGDLAGFAAATYLRGIPVIQVPTTLLAAVDSSIGGKTAINIPAGKNLVGAFHRPALILRDASILESLPKTIYQDGMAEVIKYGVLADSDLFNLLCDKAAASSQMNEIIDRCAEIKTRIVEEDEFDTGVRQLLNFGHTIGHAIEKAADFTVSHGKAVAKGMTMIAEISKKQGWCSEETADRIVEILNLYEFDLSIAQSKDVLYDIMKTDKKRKGGYIDLVVPEEIGCCRLQRVTIEELGEIL</sequence>
<comment type="caution">
    <text evidence="18">Lacks conserved residue(s) required for the propagation of feature annotation.</text>
</comment>
<feature type="binding site" evidence="18">
    <location>
        <begin position="111"/>
        <end position="112"/>
    </location>
    <ligand>
        <name>NAD(+)</name>
        <dbReference type="ChEBI" id="CHEBI:57540"/>
    </ligand>
</feature>
<feature type="binding site" evidence="18">
    <location>
        <begin position="87"/>
        <end position="91"/>
    </location>
    <ligand>
        <name>NAD(+)</name>
        <dbReference type="ChEBI" id="CHEBI:57540"/>
    </ligand>
</feature>
<dbReference type="FunFam" id="3.40.50.1970:FF:000007">
    <property type="entry name" value="Pentafunctional AROM polypeptide"/>
    <property type="match status" value="1"/>
</dbReference>
<dbReference type="HAMAP" id="MF_00110">
    <property type="entry name" value="DHQ_synthase"/>
    <property type="match status" value="1"/>
</dbReference>
<dbReference type="NCBIfam" id="TIGR01357">
    <property type="entry name" value="aroB"/>
    <property type="match status" value="1"/>
</dbReference>
<dbReference type="Pfam" id="PF01761">
    <property type="entry name" value="DHQ_synthase"/>
    <property type="match status" value="1"/>
</dbReference>
<dbReference type="AlphaFoldDB" id="A0A845QF53"/>
<dbReference type="GO" id="GO:0000166">
    <property type="term" value="F:nucleotide binding"/>
    <property type="evidence" value="ECO:0007669"/>
    <property type="project" value="UniProtKB-KW"/>
</dbReference>
<evidence type="ECO:0000256" key="5">
    <source>
        <dbReference type="ARBA" id="ARBA00004661"/>
    </source>
</evidence>
<evidence type="ECO:0000256" key="12">
    <source>
        <dbReference type="ARBA" id="ARBA00022741"/>
    </source>
</evidence>
<evidence type="ECO:0000313" key="21">
    <source>
        <dbReference type="EMBL" id="NBH60392.1"/>
    </source>
</evidence>
<evidence type="ECO:0000256" key="14">
    <source>
        <dbReference type="ARBA" id="ARBA00023027"/>
    </source>
</evidence>
<feature type="domain" description="3-dehydroquinate synthase C-terminal" evidence="20">
    <location>
        <begin position="163"/>
        <end position="298"/>
    </location>
</feature>
<dbReference type="InterPro" id="IPR050071">
    <property type="entry name" value="Dehydroquinate_synthase"/>
</dbReference>
<dbReference type="Pfam" id="PF24621">
    <property type="entry name" value="DHQS_C"/>
    <property type="match status" value="1"/>
</dbReference>
<evidence type="ECO:0000256" key="18">
    <source>
        <dbReference type="HAMAP-Rule" id="MF_00110"/>
    </source>
</evidence>
<evidence type="ECO:0000259" key="19">
    <source>
        <dbReference type="Pfam" id="PF01761"/>
    </source>
</evidence>
<reference evidence="21 22" key="1">
    <citation type="submission" date="2018-08" db="EMBL/GenBank/DDBJ databases">
        <title>Murine metabolic-syndrome-specific gut microbial biobank.</title>
        <authorList>
            <person name="Liu C."/>
        </authorList>
    </citation>
    <scope>NUCLEOTIDE SEQUENCE [LARGE SCALE GENOMIC DNA]</scope>
    <source>
        <strain evidence="21 22">28</strain>
    </source>
</reference>
<keyword evidence="11 18" id="KW-0479">Metal-binding</keyword>
<dbReference type="CDD" id="cd08195">
    <property type="entry name" value="DHQS"/>
    <property type="match status" value="1"/>
</dbReference>
<evidence type="ECO:0000256" key="6">
    <source>
        <dbReference type="ARBA" id="ARBA00005412"/>
    </source>
</evidence>
<dbReference type="GO" id="GO:0046872">
    <property type="term" value="F:metal ion binding"/>
    <property type="evidence" value="ECO:0007669"/>
    <property type="project" value="UniProtKB-KW"/>
</dbReference>
<gene>
    <name evidence="18 21" type="primary">aroB</name>
    <name evidence="21" type="ORF">D0435_01710</name>
</gene>
<dbReference type="GO" id="GO:0009423">
    <property type="term" value="P:chorismate biosynthetic process"/>
    <property type="evidence" value="ECO:0007669"/>
    <property type="project" value="UniProtKB-UniRule"/>
</dbReference>
<keyword evidence="13 18" id="KW-0862">Zinc</keyword>
<keyword evidence="14 18" id="KW-0520">NAD</keyword>
<dbReference type="Gene3D" id="3.40.50.1970">
    <property type="match status" value="1"/>
</dbReference>
<evidence type="ECO:0000259" key="20">
    <source>
        <dbReference type="Pfam" id="PF24621"/>
    </source>
</evidence>
<evidence type="ECO:0000313" key="22">
    <source>
        <dbReference type="Proteomes" id="UP000446866"/>
    </source>
</evidence>
<dbReference type="InterPro" id="IPR056179">
    <property type="entry name" value="DHQS_C"/>
</dbReference>
<dbReference type="GO" id="GO:0005737">
    <property type="term" value="C:cytoplasm"/>
    <property type="evidence" value="ECO:0007669"/>
    <property type="project" value="UniProtKB-SubCell"/>
</dbReference>
<evidence type="ECO:0000256" key="11">
    <source>
        <dbReference type="ARBA" id="ARBA00022723"/>
    </source>
</evidence>
<dbReference type="Gene3D" id="1.20.1090.10">
    <property type="entry name" value="Dehydroquinate synthase-like - alpha domain"/>
    <property type="match status" value="1"/>
</dbReference>
<dbReference type="EC" id="4.2.3.4" evidence="7 18"/>
<comment type="caution">
    <text evidence="21">The sequence shown here is derived from an EMBL/GenBank/DDBJ whole genome shotgun (WGS) entry which is preliminary data.</text>
</comment>
<evidence type="ECO:0000256" key="9">
    <source>
        <dbReference type="ARBA" id="ARBA00022490"/>
    </source>
</evidence>
<keyword evidence="10 18" id="KW-0028">Amino-acid biosynthesis</keyword>
<dbReference type="EMBL" id="QXWK01000001">
    <property type="protein sequence ID" value="NBH60392.1"/>
    <property type="molecule type" value="Genomic_DNA"/>
</dbReference>
<evidence type="ECO:0000256" key="13">
    <source>
        <dbReference type="ARBA" id="ARBA00022833"/>
    </source>
</evidence>
<evidence type="ECO:0000256" key="4">
    <source>
        <dbReference type="ARBA" id="ARBA00004496"/>
    </source>
</evidence>
<dbReference type="RefSeq" id="WP_160200678.1">
    <property type="nucleotide sequence ID" value="NZ_QXWK01000001.1"/>
</dbReference>
<name>A0A845QF53_9FIRM</name>
<evidence type="ECO:0000256" key="10">
    <source>
        <dbReference type="ARBA" id="ARBA00022605"/>
    </source>
</evidence>
<evidence type="ECO:0000256" key="7">
    <source>
        <dbReference type="ARBA" id="ARBA00013031"/>
    </source>
</evidence>
<comment type="cofactor">
    <cofactor evidence="3">
        <name>Zn(2+)</name>
        <dbReference type="ChEBI" id="CHEBI:29105"/>
    </cofactor>
</comment>
<protein>
    <recommendedName>
        <fullName evidence="8 18">3-dehydroquinate synthase</fullName>
        <shortName evidence="18">DHQS</shortName>
        <ecNumber evidence="7 18">4.2.3.4</ecNumber>
    </recommendedName>
</protein>
<feature type="binding site" evidence="18">
    <location>
        <position position="240"/>
    </location>
    <ligand>
        <name>Zn(2+)</name>
        <dbReference type="ChEBI" id="CHEBI:29105"/>
    </ligand>
</feature>
<keyword evidence="12 18" id="KW-0547">Nucleotide-binding</keyword>
<comment type="subcellular location">
    <subcellularLocation>
        <location evidence="4 18">Cytoplasm</location>
    </subcellularLocation>
</comment>
<comment type="catalytic activity">
    <reaction evidence="1 18">
        <text>7-phospho-2-dehydro-3-deoxy-D-arabino-heptonate = 3-dehydroquinate + phosphate</text>
        <dbReference type="Rhea" id="RHEA:21968"/>
        <dbReference type="ChEBI" id="CHEBI:32364"/>
        <dbReference type="ChEBI" id="CHEBI:43474"/>
        <dbReference type="ChEBI" id="CHEBI:58394"/>
        <dbReference type="EC" id="4.2.3.4"/>
    </reaction>
</comment>
<keyword evidence="16 18" id="KW-0456">Lyase</keyword>
<dbReference type="InterPro" id="IPR016037">
    <property type="entry name" value="DHQ_synth_AroB"/>
</dbReference>
<feature type="binding site" evidence="18">
    <location>
        <position position="124"/>
    </location>
    <ligand>
        <name>NAD(+)</name>
        <dbReference type="ChEBI" id="CHEBI:57540"/>
    </ligand>
</feature>
<keyword evidence="15 18" id="KW-0057">Aromatic amino acid biosynthesis</keyword>
<keyword evidence="9 18" id="KW-0963">Cytoplasm</keyword>
<comment type="pathway">
    <text evidence="5 18">Metabolic intermediate biosynthesis; chorismate biosynthesis; chorismate from D-erythrose 4-phosphate and phosphoenolpyruvate: step 2/7.</text>
</comment>
<dbReference type="Proteomes" id="UP000446866">
    <property type="component" value="Unassembled WGS sequence"/>
</dbReference>
<dbReference type="PIRSF" id="PIRSF001455">
    <property type="entry name" value="DHQ_synth"/>
    <property type="match status" value="1"/>
</dbReference>
<evidence type="ECO:0000256" key="16">
    <source>
        <dbReference type="ARBA" id="ARBA00023239"/>
    </source>
</evidence>
<evidence type="ECO:0000256" key="8">
    <source>
        <dbReference type="ARBA" id="ARBA00017684"/>
    </source>
</evidence>
<feature type="domain" description="3-dehydroquinate synthase N-terminal" evidence="19">
    <location>
        <begin position="49"/>
        <end position="159"/>
    </location>
</feature>
<dbReference type="GO" id="GO:0003856">
    <property type="term" value="F:3-dehydroquinate synthase activity"/>
    <property type="evidence" value="ECO:0007669"/>
    <property type="project" value="UniProtKB-UniRule"/>
</dbReference>
<dbReference type="InterPro" id="IPR030960">
    <property type="entry name" value="DHQS/DOIS_N"/>
</dbReference>
<organism evidence="21 22">
    <name type="scientific">Anaerotruncus colihominis</name>
    <dbReference type="NCBI Taxonomy" id="169435"/>
    <lineage>
        <taxon>Bacteria</taxon>
        <taxon>Bacillati</taxon>
        <taxon>Bacillota</taxon>
        <taxon>Clostridia</taxon>
        <taxon>Eubacteriales</taxon>
        <taxon>Oscillospiraceae</taxon>
        <taxon>Anaerotruncus</taxon>
    </lineage>
</organism>
<dbReference type="UniPathway" id="UPA00053">
    <property type="reaction ID" value="UER00085"/>
</dbReference>
<dbReference type="SUPFAM" id="SSF56796">
    <property type="entry name" value="Dehydroquinate synthase-like"/>
    <property type="match status" value="1"/>
</dbReference>
<evidence type="ECO:0000256" key="17">
    <source>
        <dbReference type="ARBA" id="ARBA00023285"/>
    </source>
</evidence>
<dbReference type="GO" id="GO:0008652">
    <property type="term" value="P:amino acid biosynthetic process"/>
    <property type="evidence" value="ECO:0007669"/>
    <property type="project" value="UniProtKB-KW"/>
</dbReference>
<proteinExistence type="inferred from homology"/>